<dbReference type="AlphaFoldDB" id="A8IR65"/>
<organism evidence="1 2">
    <name type="scientific">Chlamydomonas reinhardtii</name>
    <name type="common">Chlamydomonas smithii</name>
    <dbReference type="NCBI Taxonomy" id="3055"/>
    <lineage>
        <taxon>Eukaryota</taxon>
        <taxon>Viridiplantae</taxon>
        <taxon>Chlorophyta</taxon>
        <taxon>core chlorophytes</taxon>
        <taxon>Chlorophyceae</taxon>
        <taxon>CS clade</taxon>
        <taxon>Chlamydomonadales</taxon>
        <taxon>Chlamydomonadaceae</taxon>
        <taxon>Chlamydomonas</taxon>
    </lineage>
</organism>
<keyword evidence="2" id="KW-1185">Reference proteome</keyword>
<evidence type="ECO:0008006" key="3">
    <source>
        <dbReference type="Google" id="ProtNLM"/>
    </source>
</evidence>
<dbReference type="RefSeq" id="XP_001691540.1">
    <property type="nucleotide sequence ID" value="XM_001691488.2"/>
</dbReference>
<dbReference type="PaxDb" id="3055-EDP04648"/>
<dbReference type="Pfam" id="PF10009">
    <property type="entry name" value="DUF2252"/>
    <property type="match status" value="1"/>
</dbReference>
<evidence type="ECO:0000313" key="1">
    <source>
        <dbReference type="EMBL" id="PNW70183.1"/>
    </source>
</evidence>
<dbReference type="EMBL" id="CM008978">
    <property type="protein sequence ID" value="PNW70183.1"/>
    <property type="molecule type" value="Genomic_DNA"/>
</dbReference>
<proteinExistence type="predicted"/>
<dbReference type="PANTHER" id="PTHR39441">
    <property type="entry name" value="DUF2252 DOMAIN-CONTAINING PROTEIN"/>
    <property type="match status" value="1"/>
</dbReference>
<name>A8IR65_CHLRE</name>
<accession>A8IR65</accession>
<dbReference type="InParanoid" id="A8IR65"/>
<protein>
    <recommendedName>
        <fullName evidence="3">DUF2252 domain-containing protein</fullName>
    </recommendedName>
</protein>
<reference evidence="1 2" key="1">
    <citation type="journal article" date="2007" name="Science">
        <title>The Chlamydomonas genome reveals the evolution of key animal and plant functions.</title>
        <authorList>
            <person name="Merchant S.S."/>
            <person name="Prochnik S.E."/>
            <person name="Vallon O."/>
            <person name="Harris E.H."/>
            <person name="Karpowicz S.J."/>
            <person name="Witman G.B."/>
            <person name="Terry A."/>
            <person name="Salamov A."/>
            <person name="Fritz-Laylin L.K."/>
            <person name="Marechal-Drouard L."/>
            <person name="Marshall W.F."/>
            <person name="Qu L.H."/>
            <person name="Nelson D.R."/>
            <person name="Sanderfoot A.A."/>
            <person name="Spalding M.H."/>
            <person name="Kapitonov V.V."/>
            <person name="Ren Q."/>
            <person name="Ferris P."/>
            <person name="Lindquist E."/>
            <person name="Shapiro H."/>
            <person name="Lucas S.M."/>
            <person name="Grimwood J."/>
            <person name="Schmutz J."/>
            <person name="Cardol P."/>
            <person name="Cerutti H."/>
            <person name="Chanfreau G."/>
            <person name="Chen C.L."/>
            <person name="Cognat V."/>
            <person name="Croft M.T."/>
            <person name="Dent R."/>
            <person name="Dutcher S."/>
            <person name="Fernandez E."/>
            <person name="Fukuzawa H."/>
            <person name="Gonzalez-Ballester D."/>
            <person name="Gonzalez-Halphen D."/>
            <person name="Hallmann A."/>
            <person name="Hanikenne M."/>
            <person name="Hippler M."/>
            <person name="Inwood W."/>
            <person name="Jabbari K."/>
            <person name="Kalanon M."/>
            <person name="Kuras R."/>
            <person name="Lefebvre P.A."/>
            <person name="Lemaire S.D."/>
            <person name="Lobanov A.V."/>
            <person name="Lohr M."/>
            <person name="Manuell A."/>
            <person name="Meier I."/>
            <person name="Mets L."/>
            <person name="Mittag M."/>
            <person name="Mittelmeier T."/>
            <person name="Moroney J.V."/>
            <person name="Moseley J."/>
            <person name="Napoli C."/>
            <person name="Nedelcu A.M."/>
            <person name="Niyogi K."/>
            <person name="Novoselov S.V."/>
            <person name="Paulsen I.T."/>
            <person name="Pazour G."/>
            <person name="Purton S."/>
            <person name="Ral J.P."/>
            <person name="Riano-Pachon D.M."/>
            <person name="Riekhof W."/>
            <person name="Rymarquis L."/>
            <person name="Schroda M."/>
            <person name="Stern D."/>
            <person name="Umen J."/>
            <person name="Willows R."/>
            <person name="Wilson N."/>
            <person name="Zimmer S.L."/>
            <person name="Allmer J."/>
            <person name="Balk J."/>
            <person name="Bisova K."/>
            <person name="Chen C.J."/>
            <person name="Elias M."/>
            <person name="Gendler K."/>
            <person name="Hauser C."/>
            <person name="Lamb M.R."/>
            <person name="Ledford H."/>
            <person name="Long J.C."/>
            <person name="Minagawa J."/>
            <person name="Page M.D."/>
            <person name="Pan J."/>
            <person name="Pootakham W."/>
            <person name="Roje S."/>
            <person name="Rose A."/>
            <person name="Stahlberg E."/>
            <person name="Terauchi A.M."/>
            <person name="Yang P."/>
            <person name="Ball S."/>
            <person name="Bowler C."/>
            <person name="Dieckmann C.L."/>
            <person name="Gladyshev V.N."/>
            <person name="Green P."/>
            <person name="Jorgensen R."/>
            <person name="Mayfield S."/>
            <person name="Mueller-Roeber B."/>
            <person name="Rajamani S."/>
            <person name="Sayre R.T."/>
            <person name="Brokstein P."/>
            <person name="Dubchak I."/>
            <person name="Goodstein D."/>
            <person name="Hornick L."/>
            <person name="Huang Y.W."/>
            <person name="Jhaveri J."/>
            <person name="Luo Y."/>
            <person name="Martinez D."/>
            <person name="Ngau W.C."/>
            <person name="Otillar B."/>
            <person name="Poliakov A."/>
            <person name="Porter A."/>
            <person name="Szajkowski L."/>
            <person name="Werner G."/>
            <person name="Zhou K."/>
            <person name="Grigoriev I.V."/>
            <person name="Rokhsar D.S."/>
            <person name="Grossman A.R."/>
        </authorList>
    </citation>
    <scope>NUCLEOTIDE SEQUENCE [LARGE SCALE GENOMIC DNA]</scope>
    <source>
        <strain evidence="2">CC-503</strain>
    </source>
</reference>
<dbReference type="Proteomes" id="UP000006906">
    <property type="component" value="Chromosome 17"/>
</dbReference>
<dbReference type="Gramene" id="PNW70183">
    <property type="protein sequence ID" value="PNW70183"/>
    <property type="gene ID" value="CHLRE_17g709300v5"/>
</dbReference>
<evidence type="ECO:0000313" key="2">
    <source>
        <dbReference type="Proteomes" id="UP000006906"/>
    </source>
</evidence>
<dbReference type="GeneID" id="5717158"/>
<sequence>MGRLNCAAVACALGLLVAAAVAPIDAGRTGPELSKAARRRLATYLTLGGSTRQLQNEKTLNSVNTPLGSTCNQKMTQMNISAFSFYRGSNELYYRDLANQSIITGSAFYGATASPWIQGDMHLQNAGTFDIDTGKVIYDLNDFDESFVANFLYDMYRMATSIVLVAWENNLSNSTATSCVRSFVNFYCDQVVKFYSGTASSSDVLTSANTYGRIDDLILGAEVSDTRKKMLDSWSYVVSGTRTFDLTNPDLAAVNATERSAITAAMAAYYTNTVTKAGLQGNGTYFAVQDIARRLNAGTGSLGKPRYYVMVEGATTDAADDRILDVKLQSKPSVYPYLTATQKAAVDGPLGGNDAARAVRAYKQLIYKADNHLGWMSFLGGNYSVRERSPFKESLDTSGVDLSSLTNLAEQWGVMLANAHCRSDGGSYGTPTSFETVARNLFAGQQDAFKAEVADFALRYASQVYTDFSLFRTSLSQNKLCV</sequence>
<dbReference type="KEGG" id="cre:CHLRE_17g709300v5"/>
<dbReference type="HOGENOM" id="CLU_032121_1_0_1"/>
<gene>
    <name evidence="1" type="ORF">CHLRE_17g709300v5</name>
</gene>
<dbReference type="eggNOG" id="ENOG502RCBX">
    <property type="taxonomic scope" value="Eukaryota"/>
</dbReference>
<dbReference type="OrthoDB" id="9975454at2759"/>
<dbReference type="PANTHER" id="PTHR39441:SF1">
    <property type="entry name" value="DUF2252 DOMAIN-CONTAINING PROTEIN"/>
    <property type="match status" value="1"/>
</dbReference>
<dbReference type="InterPro" id="IPR018721">
    <property type="entry name" value="DUF2252"/>
</dbReference>